<reference evidence="1" key="1">
    <citation type="journal article" date="2021" name="Proc. Natl. Acad. Sci. U.S.A.">
        <title>A Catalog of Tens of Thousands of Viruses from Human Metagenomes Reveals Hidden Associations with Chronic Diseases.</title>
        <authorList>
            <person name="Tisza M.J."/>
            <person name="Buck C.B."/>
        </authorList>
    </citation>
    <scope>NUCLEOTIDE SEQUENCE</scope>
    <source>
        <strain evidence="1">Ctv2R2</strain>
    </source>
</reference>
<proteinExistence type="predicted"/>
<accession>A0A8S5LAG6</accession>
<dbReference type="EMBL" id="BK014664">
    <property type="protein sequence ID" value="DAD66897.1"/>
    <property type="molecule type" value="Genomic_DNA"/>
</dbReference>
<name>A0A8S5LAG6_9CAUD</name>
<protein>
    <submittedName>
        <fullName evidence="1">Uncharacterized protein</fullName>
    </submittedName>
</protein>
<organism evidence="1">
    <name type="scientific">Siphoviridae sp. ctv2R2</name>
    <dbReference type="NCBI Taxonomy" id="2823609"/>
    <lineage>
        <taxon>Viruses</taxon>
        <taxon>Duplodnaviria</taxon>
        <taxon>Heunggongvirae</taxon>
        <taxon>Uroviricota</taxon>
        <taxon>Caudoviricetes</taxon>
    </lineage>
</organism>
<evidence type="ECO:0000313" key="1">
    <source>
        <dbReference type="EMBL" id="DAD66897.1"/>
    </source>
</evidence>
<sequence>MQHNLILVIKHAWQISCACLFFLCPKLNGNKL</sequence>